<dbReference type="AlphaFoldDB" id="A0A1A8XXE3"/>
<accession>A0A1A8XXE3</accession>
<gene>
    <name evidence="1" type="ORF">PROAA_320013</name>
</gene>
<proteinExistence type="predicted"/>
<dbReference type="EMBL" id="FLQY01000246">
    <property type="protein sequence ID" value="SBT09317.1"/>
    <property type="molecule type" value="Genomic_DNA"/>
</dbReference>
<keyword evidence="2" id="KW-1185">Reference proteome</keyword>
<name>A0A1A8XXE3_9RHOO</name>
<sequence length="24" mass="2695">MDWVYLEQEAEALGLGSPVASRSW</sequence>
<dbReference type="Proteomes" id="UP000199600">
    <property type="component" value="Unassembled WGS sequence"/>
</dbReference>
<organism evidence="1 2">
    <name type="scientific">Candidatus Propionivibrio aalborgensis</name>
    <dbReference type="NCBI Taxonomy" id="1860101"/>
    <lineage>
        <taxon>Bacteria</taxon>
        <taxon>Pseudomonadati</taxon>
        <taxon>Pseudomonadota</taxon>
        <taxon>Betaproteobacteria</taxon>
        <taxon>Rhodocyclales</taxon>
        <taxon>Rhodocyclaceae</taxon>
        <taxon>Propionivibrio</taxon>
    </lineage>
</organism>
<protein>
    <submittedName>
        <fullName evidence="1">Uncharacterized protein</fullName>
    </submittedName>
</protein>
<reference evidence="1 2" key="1">
    <citation type="submission" date="2016-06" db="EMBL/GenBank/DDBJ databases">
        <authorList>
            <person name="Kjaerup R.B."/>
            <person name="Dalgaard T.S."/>
            <person name="Juul-Madsen H.R."/>
        </authorList>
    </citation>
    <scope>NUCLEOTIDE SEQUENCE [LARGE SCALE GENOMIC DNA]</scope>
    <source>
        <strain evidence="1">2</strain>
    </source>
</reference>
<evidence type="ECO:0000313" key="2">
    <source>
        <dbReference type="Proteomes" id="UP000199600"/>
    </source>
</evidence>
<evidence type="ECO:0000313" key="1">
    <source>
        <dbReference type="EMBL" id="SBT09317.1"/>
    </source>
</evidence>